<sequence length="152" mass="16324">MTRPGASFESPRYVPNGLLGRLLGRRLNAVVFSMDYVMLWFDGDVGGGDVAGGNVVLNCDVYPVAEHRGQVYAEADLGYGDALRALIPQEVSSTVEQTGAGIVISFQTGRITIRPAFDEWVGPEIATLSGFADGAWMVWRPGEEPFEDLAGA</sequence>
<evidence type="ECO:0000313" key="1">
    <source>
        <dbReference type="EMBL" id="SIO21820.1"/>
    </source>
</evidence>
<evidence type="ECO:0000313" key="2">
    <source>
        <dbReference type="Proteomes" id="UP000184699"/>
    </source>
</evidence>
<dbReference type="Proteomes" id="UP000184699">
    <property type="component" value="Unassembled WGS sequence"/>
</dbReference>
<proteinExistence type="predicted"/>
<dbReference type="EMBL" id="FSRJ01000004">
    <property type="protein sequence ID" value="SIO21820.1"/>
    <property type="molecule type" value="Genomic_DNA"/>
</dbReference>
<keyword evidence="2" id="KW-1185">Reference proteome</keyword>
<gene>
    <name evidence="1" type="ORF">SAMN05443544_3388</name>
</gene>
<dbReference type="OrthoDB" id="3428371at2"/>
<reference evidence="2" key="1">
    <citation type="submission" date="2016-11" db="EMBL/GenBank/DDBJ databases">
        <authorList>
            <person name="Varghese N."/>
            <person name="Submissions S."/>
        </authorList>
    </citation>
    <scope>NUCLEOTIDE SEQUENCE [LARGE SCALE GENOMIC DNA]</scope>
    <source>
        <strain evidence="2">DSM 8595</strain>
    </source>
</reference>
<protein>
    <submittedName>
        <fullName evidence="1">Uncharacterized protein</fullName>
    </submittedName>
</protein>
<name>A0A1N6HQ02_9MICO</name>
<dbReference type="AlphaFoldDB" id="A0A1N6HQ02"/>
<organism evidence="1 2">
    <name type="scientific">Agromyces cerinus subsp. cerinus</name>
    <dbReference type="NCBI Taxonomy" id="232089"/>
    <lineage>
        <taxon>Bacteria</taxon>
        <taxon>Bacillati</taxon>
        <taxon>Actinomycetota</taxon>
        <taxon>Actinomycetes</taxon>
        <taxon>Micrococcales</taxon>
        <taxon>Microbacteriaceae</taxon>
        <taxon>Agromyces</taxon>
    </lineage>
</organism>
<dbReference type="STRING" id="232089.SAMN05443544_3388"/>
<dbReference type="RefSeq" id="WP_074261468.1">
    <property type="nucleotide sequence ID" value="NZ_FSRJ01000004.1"/>
</dbReference>
<accession>A0A1N6HQ02</accession>